<evidence type="ECO:0000313" key="2">
    <source>
        <dbReference type="EMBL" id="OLT60566.1"/>
    </source>
</evidence>
<evidence type="ECO:0000313" key="3">
    <source>
        <dbReference type="Proteomes" id="UP000186657"/>
    </source>
</evidence>
<dbReference type="Proteomes" id="UP000186657">
    <property type="component" value="Unassembled WGS sequence"/>
</dbReference>
<evidence type="ECO:0000256" key="1">
    <source>
        <dbReference type="SAM" id="Phobius"/>
    </source>
</evidence>
<keyword evidence="3" id="KW-1185">Reference proteome</keyword>
<protein>
    <submittedName>
        <fullName evidence="2">Uncharacterized protein</fullName>
    </submittedName>
</protein>
<feature type="transmembrane region" description="Helical" evidence="1">
    <location>
        <begin position="119"/>
        <end position="147"/>
    </location>
</feature>
<organism evidence="2 3">
    <name type="scientific">Moorena bouillonii PNG</name>
    <dbReference type="NCBI Taxonomy" id="568701"/>
    <lineage>
        <taxon>Bacteria</taxon>
        <taxon>Bacillati</taxon>
        <taxon>Cyanobacteriota</taxon>
        <taxon>Cyanophyceae</taxon>
        <taxon>Coleofasciculales</taxon>
        <taxon>Coleofasciculaceae</taxon>
        <taxon>Moorena</taxon>
    </lineage>
</organism>
<feature type="transmembrane region" description="Helical" evidence="1">
    <location>
        <begin position="80"/>
        <end position="99"/>
    </location>
</feature>
<accession>A0A1U7N3R3</accession>
<keyword evidence="1" id="KW-0472">Membrane</keyword>
<proteinExistence type="predicted"/>
<keyword evidence="1" id="KW-1133">Transmembrane helix</keyword>
<keyword evidence="1" id="KW-0812">Transmembrane</keyword>
<dbReference type="EMBL" id="MKZS01000001">
    <property type="protein sequence ID" value="OLT60566.1"/>
    <property type="molecule type" value="Genomic_DNA"/>
</dbReference>
<name>A0A1U7N3R3_9CYAN</name>
<reference evidence="2 3" key="1">
    <citation type="submission" date="2016-10" db="EMBL/GenBank/DDBJ databases">
        <title>Comparative genomics uncovers the prolific and rare metabolic potential of the cyanobacterial genus Moorea.</title>
        <authorList>
            <person name="Leao T."/>
            <person name="Castelao G."/>
            <person name="Korobeynikov A."/>
            <person name="Monroe E.A."/>
            <person name="Podell S."/>
            <person name="Glukhov E."/>
            <person name="Allen E."/>
            <person name="Gerwick W.H."/>
            <person name="Gerwick L."/>
        </authorList>
    </citation>
    <scope>NUCLEOTIDE SEQUENCE [LARGE SCALE GENOMIC DNA]</scope>
    <source>
        <strain evidence="2 3">PNG5-198</strain>
    </source>
</reference>
<sequence length="150" mass="16697">MPKDDLGFLQTFLDRTCKQSHTQIQVDLNYLRPTQHLFEQMTATIRGMIEVKQAESDRILQKTLQANEAAAQKREQNLELVVTVVGTGLAVSGISSQVATHPTKEISSAYQEANLPSYLGYSFIDIVIHLLVGVILATPVGIILWCCQRK</sequence>
<comment type="caution">
    <text evidence="2">The sequence shown here is derived from an EMBL/GenBank/DDBJ whole genome shotgun (WGS) entry which is preliminary data.</text>
</comment>
<gene>
    <name evidence="2" type="ORF">BJP37_17680</name>
</gene>
<dbReference type="AlphaFoldDB" id="A0A1U7N3R3"/>